<keyword evidence="3 7" id="KW-0812">Transmembrane</keyword>
<dbReference type="FunFam" id="1.20.1250.20:FF:000013">
    <property type="entry name" value="MFS general substrate transporter"/>
    <property type="match status" value="1"/>
</dbReference>
<dbReference type="SUPFAM" id="SSF103473">
    <property type="entry name" value="MFS general substrate transporter"/>
    <property type="match status" value="1"/>
</dbReference>
<evidence type="ECO:0000259" key="8">
    <source>
        <dbReference type="PROSITE" id="PS50850"/>
    </source>
</evidence>
<dbReference type="InterPro" id="IPR037185">
    <property type="entry name" value="EmrE-like"/>
</dbReference>
<feature type="transmembrane region" description="Helical" evidence="7">
    <location>
        <begin position="786"/>
        <end position="808"/>
    </location>
</feature>
<dbReference type="AlphaFoldDB" id="W6YQM0"/>
<dbReference type="eggNOG" id="KOG3912">
    <property type="taxonomic scope" value="Eukaryota"/>
</dbReference>
<dbReference type="SUPFAM" id="SSF103481">
    <property type="entry name" value="Multidrug resistance efflux transporter EmrE"/>
    <property type="match status" value="1"/>
</dbReference>
<dbReference type="GO" id="GO:0015165">
    <property type="term" value="F:pyrimidine nucleotide-sugar transmembrane transporter activity"/>
    <property type="evidence" value="ECO:0007669"/>
    <property type="project" value="InterPro"/>
</dbReference>
<feature type="transmembrane region" description="Helical" evidence="7">
    <location>
        <begin position="668"/>
        <end position="685"/>
    </location>
</feature>
<feature type="transmembrane region" description="Helical" evidence="7">
    <location>
        <begin position="373"/>
        <end position="395"/>
    </location>
</feature>
<evidence type="ECO:0000256" key="3">
    <source>
        <dbReference type="ARBA" id="ARBA00022692"/>
    </source>
</evidence>
<feature type="region of interest" description="Disordered" evidence="6">
    <location>
        <begin position="1"/>
        <end position="36"/>
    </location>
</feature>
<dbReference type="PROSITE" id="PS50850">
    <property type="entry name" value="MFS"/>
    <property type="match status" value="1"/>
</dbReference>
<dbReference type="InterPro" id="IPR007271">
    <property type="entry name" value="Nuc_sug_transpt"/>
</dbReference>
<keyword evidence="4 7" id="KW-1133">Transmembrane helix</keyword>
<evidence type="ECO:0000256" key="6">
    <source>
        <dbReference type="SAM" id="MobiDB-lite"/>
    </source>
</evidence>
<feature type="transmembrane region" description="Helical" evidence="7">
    <location>
        <begin position="91"/>
        <end position="109"/>
    </location>
</feature>
<dbReference type="OrthoDB" id="2985014at2759"/>
<feature type="transmembrane region" description="Helical" evidence="7">
    <location>
        <begin position="692"/>
        <end position="713"/>
    </location>
</feature>
<feature type="transmembrane region" description="Helical" evidence="7">
    <location>
        <begin position="566"/>
        <end position="585"/>
    </location>
</feature>
<dbReference type="RefSeq" id="XP_007711975.1">
    <property type="nucleotide sequence ID" value="XM_007713785.1"/>
</dbReference>
<feature type="domain" description="Major facilitator superfamily (MFS) profile" evidence="8">
    <location>
        <begin position="54"/>
        <end position="468"/>
    </location>
</feature>
<feature type="transmembrane region" description="Helical" evidence="7">
    <location>
        <begin position="210"/>
        <end position="233"/>
    </location>
</feature>
<keyword evidence="10" id="KW-1185">Reference proteome</keyword>
<feature type="transmembrane region" description="Helical" evidence="7">
    <location>
        <begin position="509"/>
        <end position="530"/>
    </location>
</feature>
<feature type="transmembrane region" description="Helical" evidence="7">
    <location>
        <begin position="820"/>
        <end position="842"/>
    </location>
</feature>
<feature type="transmembrane region" description="Helical" evidence="7">
    <location>
        <begin position="854"/>
        <end position="873"/>
    </location>
</feature>
<dbReference type="Proteomes" id="UP000053841">
    <property type="component" value="Unassembled WGS sequence"/>
</dbReference>
<gene>
    <name evidence="9" type="ORF">COCCADRAFT_36491</name>
</gene>
<dbReference type="HOGENOM" id="CLU_012352_0_0_1"/>
<feature type="transmembrane region" description="Helical" evidence="7">
    <location>
        <begin position="148"/>
        <end position="168"/>
    </location>
</feature>
<feature type="transmembrane region" description="Helical" evidence="7">
    <location>
        <begin position="637"/>
        <end position="662"/>
    </location>
</feature>
<dbReference type="eggNOG" id="KOG2533">
    <property type="taxonomic scope" value="Eukaryota"/>
</dbReference>
<evidence type="ECO:0000256" key="5">
    <source>
        <dbReference type="ARBA" id="ARBA00023136"/>
    </source>
</evidence>
<evidence type="ECO:0000313" key="9">
    <source>
        <dbReference type="EMBL" id="EUC33741.1"/>
    </source>
</evidence>
<dbReference type="Pfam" id="PF04142">
    <property type="entry name" value="Nuc_sug_transp"/>
    <property type="match status" value="1"/>
</dbReference>
<evidence type="ECO:0000256" key="1">
    <source>
        <dbReference type="ARBA" id="ARBA00004141"/>
    </source>
</evidence>
<organism evidence="9 10">
    <name type="scientific">Cochliobolus carbonum (strain 26-R-13)</name>
    <name type="common">Maize leaf spot fungus</name>
    <name type="synonym">Bipolaris zeicola</name>
    <dbReference type="NCBI Taxonomy" id="930089"/>
    <lineage>
        <taxon>Eukaryota</taxon>
        <taxon>Fungi</taxon>
        <taxon>Dikarya</taxon>
        <taxon>Ascomycota</taxon>
        <taxon>Pezizomycotina</taxon>
        <taxon>Dothideomycetes</taxon>
        <taxon>Pleosporomycetidae</taxon>
        <taxon>Pleosporales</taxon>
        <taxon>Pleosporineae</taxon>
        <taxon>Pleosporaceae</taxon>
        <taxon>Bipolaris</taxon>
    </lineage>
</organism>
<dbReference type="GeneID" id="19148299"/>
<feature type="transmembrane region" description="Helical" evidence="7">
    <location>
        <begin position="282"/>
        <end position="306"/>
    </location>
</feature>
<evidence type="ECO:0000313" key="10">
    <source>
        <dbReference type="Proteomes" id="UP000053841"/>
    </source>
</evidence>
<feature type="transmembrane region" description="Helical" evidence="7">
    <location>
        <begin position="121"/>
        <end position="142"/>
    </location>
</feature>
<keyword evidence="5 7" id="KW-0472">Membrane</keyword>
<feature type="transmembrane region" description="Helical" evidence="7">
    <location>
        <begin position="318"/>
        <end position="336"/>
    </location>
</feature>
<comment type="subcellular location">
    <subcellularLocation>
        <location evidence="1">Membrane</location>
        <topology evidence="1">Multi-pass membrane protein</topology>
    </subcellularLocation>
</comment>
<feature type="transmembrane region" description="Helical" evidence="7">
    <location>
        <begin position="440"/>
        <end position="463"/>
    </location>
</feature>
<dbReference type="InterPro" id="IPR011701">
    <property type="entry name" value="MFS"/>
</dbReference>
<feature type="transmembrane region" description="Helical" evidence="7">
    <location>
        <begin position="407"/>
        <end position="428"/>
    </location>
</feature>
<dbReference type="InterPro" id="IPR020846">
    <property type="entry name" value="MFS_dom"/>
</dbReference>
<sequence>MSENQDPELAKGDGLKVTASASSSKHPVPVEGTTQHLPTYENEKALTWKFDIRVLPMLAIMYLFNALDKGNLGNAKTDGMDKDLHFKGNQYNIMLSIFYVPYVIFAPPVGMLGKKYGPHRVLPIMMFSFGSATLLAASVQNWSGMMALRWFLGMAESAFFPLVIYYLTTFYRRGELARRLAIFYAASNIANAFSGLLAFGVFQIESKLDSWRYLFIIEGSLTVLFSFFAYWYLPKNAYEAKFLNEAEKELAYTRIQIDSSSVVNQEFSLKDALGIFKEPSTYGFLLIEICLGVPLQSVSLFLPQIVGRLGYDKIKTNLYTVAPNVVGACVLLILAFASDYTRLRSPFIALGFLLTFIGFIIYATIDVEHSLTVAYYACFMMTWGTSAPSVLLSTWYNNNVADENRRVTLTSVGVPLANLMGVVSSNIFRPQDAPAYIPALATTAAFGATGCLCAALLGTYMMIDNKRRNARQGVNLTARDVSTEKLRDGPKNPEFRWFFVRELWELQPIFIMAVKAAVPFLVAMMLLTGVCNTLLTKYQDMQCVKNCDSPSPKYKEHFEQPVLQTLQMFIGEMGCWLVIGAFTLYQRYATAKAGYEPVPGSATPASDDVSETTPIVNPLKPAHPDDEGRIPLQGKSIFLLALPACCDIAGTTLMNVGLLFVAASIYQMTRGALVLFVGLFSVWFLKRHLGLYKWFSLFVVVTGVAIVGLAGAITRDDKATPGHKSIHDSVAGSEVKTAASQAAMTVIGVLLIAGAQIFTATQFVLEERIMEKYSMEPIKVVGWEGVFGFLVTFVGMIVLHLTIGTGYFNAREGLYQMFHYRAIAVSSVLIMISIGGFNFFGLSVTRTVSATSRSTIDTCRTLFIWIVSLGLGWETFKWLQVLGFALLVYGTFLFNDLIRPPLKACVERHHEPLLPEEPIEHH</sequence>
<dbReference type="FunFam" id="1.20.1250.20:FF:000188">
    <property type="entry name" value="MFS general substrate transporter"/>
    <property type="match status" value="1"/>
</dbReference>
<evidence type="ECO:0000256" key="4">
    <source>
        <dbReference type="ARBA" id="ARBA00022989"/>
    </source>
</evidence>
<reference evidence="9 10" key="1">
    <citation type="journal article" date="2013" name="PLoS Genet.">
        <title>Comparative genome structure, secondary metabolite, and effector coding capacity across Cochliobolus pathogens.</title>
        <authorList>
            <person name="Condon B.J."/>
            <person name="Leng Y."/>
            <person name="Wu D."/>
            <person name="Bushley K.E."/>
            <person name="Ohm R.A."/>
            <person name="Otillar R."/>
            <person name="Martin J."/>
            <person name="Schackwitz W."/>
            <person name="Grimwood J."/>
            <person name="MohdZainudin N."/>
            <person name="Xue C."/>
            <person name="Wang R."/>
            <person name="Manning V.A."/>
            <person name="Dhillon B."/>
            <person name="Tu Z.J."/>
            <person name="Steffenson B.J."/>
            <person name="Salamov A."/>
            <person name="Sun H."/>
            <person name="Lowry S."/>
            <person name="LaButti K."/>
            <person name="Han J."/>
            <person name="Copeland A."/>
            <person name="Lindquist E."/>
            <person name="Barry K."/>
            <person name="Schmutz J."/>
            <person name="Baker S.E."/>
            <person name="Ciuffetti L.M."/>
            <person name="Grigoriev I.V."/>
            <person name="Zhong S."/>
            <person name="Turgeon B.G."/>
        </authorList>
    </citation>
    <scope>NUCLEOTIDE SEQUENCE [LARGE SCALE GENOMIC DNA]</scope>
    <source>
        <strain evidence="9 10">26-R-13</strain>
    </source>
</reference>
<dbReference type="PANTHER" id="PTHR43791:SF50">
    <property type="entry name" value="TRANSPORTER, PUTATIVE (AFU_ORTHOLOGUE AFUA_2G00840)-RELATED"/>
    <property type="match status" value="1"/>
</dbReference>
<feature type="transmembrane region" description="Helical" evidence="7">
    <location>
        <begin position="180"/>
        <end position="204"/>
    </location>
</feature>
<proteinExistence type="predicted"/>
<dbReference type="Gene3D" id="1.20.1250.20">
    <property type="entry name" value="MFS general substrate transporter like domains"/>
    <property type="match status" value="2"/>
</dbReference>
<feature type="transmembrane region" description="Helical" evidence="7">
    <location>
        <begin position="742"/>
        <end position="765"/>
    </location>
</feature>
<dbReference type="KEGG" id="bze:COCCADRAFT_36491"/>
<keyword evidence="2" id="KW-0813">Transport</keyword>
<dbReference type="InterPro" id="IPR036259">
    <property type="entry name" value="MFS_trans_sf"/>
</dbReference>
<evidence type="ECO:0000256" key="7">
    <source>
        <dbReference type="SAM" id="Phobius"/>
    </source>
</evidence>
<dbReference type="EMBL" id="KI964604">
    <property type="protein sequence ID" value="EUC33741.1"/>
    <property type="molecule type" value="Genomic_DNA"/>
</dbReference>
<dbReference type="Pfam" id="PF07690">
    <property type="entry name" value="MFS_1"/>
    <property type="match status" value="1"/>
</dbReference>
<accession>W6YQM0</accession>
<name>W6YQM0_COCC2</name>
<dbReference type="GO" id="GO:0000139">
    <property type="term" value="C:Golgi membrane"/>
    <property type="evidence" value="ECO:0007669"/>
    <property type="project" value="InterPro"/>
</dbReference>
<protein>
    <recommendedName>
        <fullName evidence="8">Major facilitator superfamily (MFS) profile domain-containing protein</fullName>
    </recommendedName>
</protein>
<dbReference type="CDD" id="cd17327">
    <property type="entry name" value="MFS_FEN2_like"/>
    <property type="match status" value="1"/>
</dbReference>
<feature type="transmembrane region" description="Helical" evidence="7">
    <location>
        <begin position="348"/>
        <end position="367"/>
    </location>
</feature>
<dbReference type="PANTHER" id="PTHR43791">
    <property type="entry name" value="PERMEASE-RELATED"/>
    <property type="match status" value="1"/>
</dbReference>
<evidence type="ECO:0000256" key="2">
    <source>
        <dbReference type="ARBA" id="ARBA00022448"/>
    </source>
</evidence>